<reference evidence="1 2" key="1">
    <citation type="submission" date="2018-02" db="EMBL/GenBank/DDBJ databases">
        <title>Genome sequence of the basidiomycete white-rot fungus Phlebia centrifuga.</title>
        <authorList>
            <person name="Granchi Z."/>
            <person name="Peng M."/>
            <person name="de Vries R.P."/>
            <person name="Hilden K."/>
            <person name="Makela M.R."/>
            <person name="Grigoriev I."/>
            <person name="Riley R."/>
        </authorList>
    </citation>
    <scope>NUCLEOTIDE SEQUENCE [LARGE SCALE GENOMIC DNA]</scope>
    <source>
        <strain evidence="1 2">FBCC195</strain>
    </source>
</reference>
<gene>
    <name evidence="1" type="ORF">PHLCEN_2v13103</name>
</gene>
<organism evidence="1 2">
    <name type="scientific">Hermanssonia centrifuga</name>
    <dbReference type="NCBI Taxonomy" id="98765"/>
    <lineage>
        <taxon>Eukaryota</taxon>
        <taxon>Fungi</taxon>
        <taxon>Dikarya</taxon>
        <taxon>Basidiomycota</taxon>
        <taxon>Agaricomycotina</taxon>
        <taxon>Agaricomycetes</taxon>
        <taxon>Polyporales</taxon>
        <taxon>Meruliaceae</taxon>
        <taxon>Hermanssonia</taxon>
    </lineage>
</organism>
<protein>
    <submittedName>
        <fullName evidence="1">Uncharacterized protein</fullName>
    </submittedName>
</protein>
<accession>A0A2R6NFD9</accession>
<dbReference type="EMBL" id="MLYV02001297">
    <property type="protein sequence ID" value="PSR70999.1"/>
    <property type="molecule type" value="Genomic_DNA"/>
</dbReference>
<proteinExistence type="predicted"/>
<dbReference type="Proteomes" id="UP000186601">
    <property type="component" value="Unassembled WGS sequence"/>
</dbReference>
<comment type="caution">
    <text evidence="1">The sequence shown here is derived from an EMBL/GenBank/DDBJ whole genome shotgun (WGS) entry which is preliminary data.</text>
</comment>
<evidence type="ECO:0000313" key="2">
    <source>
        <dbReference type="Proteomes" id="UP000186601"/>
    </source>
</evidence>
<dbReference type="AlphaFoldDB" id="A0A2R6NFD9"/>
<keyword evidence="2" id="KW-1185">Reference proteome</keyword>
<sequence length="151" mass="16421">MRLRTAFATRVSQEGGLPYVSPPHWARCQFCCFFEFKLMFGTWTTCITPPSVSHTPYGDGPLVASQASGSGPLQVVAYHWPCRSNSSGGRGPCGSHPFRFIAQIVVFLDLLDIRNHLKGTSCHSYAAITLGKTQVGGNYVVRGTTNLIPSL</sequence>
<name>A0A2R6NFD9_9APHY</name>
<evidence type="ECO:0000313" key="1">
    <source>
        <dbReference type="EMBL" id="PSR70999.1"/>
    </source>
</evidence>